<feature type="binding site" evidence="5">
    <location>
        <begin position="136"/>
        <end position="142"/>
    </location>
    <ligand>
        <name>S-adenosyl-L-methionine</name>
        <dbReference type="ChEBI" id="CHEBI:59789"/>
    </ligand>
</feature>
<dbReference type="PANTHER" id="PTHR22808:SF1">
    <property type="entry name" value="RNA CYTOSINE-C(5)-METHYLTRANSFERASE NSUN2-RELATED"/>
    <property type="match status" value="1"/>
</dbReference>
<organism evidence="7 8">
    <name type="scientific">Durusdinium trenchii</name>
    <dbReference type="NCBI Taxonomy" id="1381693"/>
    <lineage>
        <taxon>Eukaryota</taxon>
        <taxon>Sar</taxon>
        <taxon>Alveolata</taxon>
        <taxon>Dinophyceae</taxon>
        <taxon>Suessiales</taxon>
        <taxon>Symbiodiniaceae</taxon>
        <taxon>Durusdinium</taxon>
    </lineage>
</organism>
<sequence>MARHGAARNTAARRTAPVETNSLFEEFYQKQQVVGEDSWDEFMTVLQKPMPVVVRLNRTKPHWQELQVSFAMDVRWSELPWFPGAWRCDAKDYDDSLRSQCSALNKSYALRFQEAASLVPPLLLEVKSTDLLLDLCAAPGSKTLECIELMREESDSLEGVVIANDADAERCFELLPLITRKARHPGCAVVLGNGAKYPAQFWGPGDQLLQPGLVRG</sequence>
<proteinExistence type="inferred from homology"/>
<keyword evidence="4 5" id="KW-0694">RNA-binding</keyword>
<dbReference type="Gene3D" id="3.40.50.150">
    <property type="entry name" value="Vaccinia Virus protein VP39"/>
    <property type="match status" value="1"/>
</dbReference>
<dbReference type="InterPro" id="IPR023267">
    <property type="entry name" value="RCMT"/>
</dbReference>
<feature type="binding site" evidence="5">
    <location>
        <position position="165"/>
    </location>
    <ligand>
        <name>S-adenosyl-L-methionine</name>
        <dbReference type="ChEBI" id="CHEBI:59789"/>
    </ligand>
</feature>
<dbReference type="PROSITE" id="PS51686">
    <property type="entry name" value="SAM_MT_RSMB_NOP"/>
    <property type="match status" value="1"/>
</dbReference>
<dbReference type="InterPro" id="IPR001678">
    <property type="entry name" value="MeTrfase_RsmB-F_NOP2_dom"/>
</dbReference>
<evidence type="ECO:0000313" key="7">
    <source>
        <dbReference type="EMBL" id="CAK8987477.1"/>
    </source>
</evidence>
<dbReference type="InterPro" id="IPR029063">
    <property type="entry name" value="SAM-dependent_MTases_sf"/>
</dbReference>
<evidence type="ECO:0000313" key="8">
    <source>
        <dbReference type="Proteomes" id="UP001642484"/>
    </source>
</evidence>
<protein>
    <recommendedName>
        <fullName evidence="6">SAM-dependent MTase RsmB/NOP-type domain-containing protein</fullName>
    </recommendedName>
</protein>
<evidence type="ECO:0000256" key="2">
    <source>
        <dbReference type="ARBA" id="ARBA00022679"/>
    </source>
</evidence>
<dbReference type="EMBL" id="CAXAMN010000286">
    <property type="protein sequence ID" value="CAK8987477.1"/>
    <property type="molecule type" value="Genomic_DNA"/>
</dbReference>
<gene>
    <name evidence="7" type="ORF">CCMP2556_LOCUS885</name>
</gene>
<evidence type="ECO:0000259" key="6">
    <source>
        <dbReference type="PROSITE" id="PS51686"/>
    </source>
</evidence>
<dbReference type="InterPro" id="IPR049560">
    <property type="entry name" value="MeTrfase_RsmB-F_NOP2_cat"/>
</dbReference>
<keyword evidence="8" id="KW-1185">Reference proteome</keyword>
<accession>A0ABP0HBB2</accession>
<dbReference type="Pfam" id="PF01189">
    <property type="entry name" value="Methyltr_RsmB-F"/>
    <property type="match status" value="1"/>
</dbReference>
<evidence type="ECO:0000256" key="3">
    <source>
        <dbReference type="ARBA" id="ARBA00022691"/>
    </source>
</evidence>
<dbReference type="SUPFAM" id="SSF53335">
    <property type="entry name" value="S-adenosyl-L-methionine-dependent methyltransferases"/>
    <property type="match status" value="1"/>
</dbReference>
<dbReference type="PANTHER" id="PTHR22808">
    <property type="entry name" value="NCL1 YEAST -RELATED NOL1/NOP2/FMU SUN DOMAIN-CONTAINING"/>
    <property type="match status" value="1"/>
</dbReference>
<name>A0ABP0HBB2_9DINO</name>
<comment type="similarity">
    <text evidence="5">Belongs to the class I-like SAM-binding methyltransferase superfamily. RsmB/NOP family.</text>
</comment>
<feature type="domain" description="SAM-dependent MTase RsmB/NOP-type" evidence="6">
    <location>
        <begin position="42"/>
        <end position="216"/>
    </location>
</feature>
<reference evidence="7 8" key="1">
    <citation type="submission" date="2024-02" db="EMBL/GenBank/DDBJ databases">
        <authorList>
            <person name="Chen Y."/>
            <person name="Shah S."/>
            <person name="Dougan E. K."/>
            <person name="Thang M."/>
            <person name="Chan C."/>
        </authorList>
    </citation>
    <scope>NUCLEOTIDE SEQUENCE [LARGE SCALE GENOMIC DNA]</scope>
</reference>
<dbReference type="Proteomes" id="UP001642484">
    <property type="component" value="Unassembled WGS sequence"/>
</dbReference>
<keyword evidence="3 5" id="KW-0949">S-adenosyl-L-methionine</keyword>
<evidence type="ECO:0000256" key="4">
    <source>
        <dbReference type="ARBA" id="ARBA00022884"/>
    </source>
</evidence>
<comment type="caution">
    <text evidence="5">Lacks conserved residue(s) required for the propagation of feature annotation.</text>
</comment>
<evidence type="ECO:0000256" key="1">
    <source>
        <dbReference type="ARBA" id="ARBA00022603"/>
    </source>
</evidence>
<evidence type="ECO:0000256" key="5">
    <source>
        <dbReference type="PROSITE-ProRule" id="PRU01023"/>
    </source>
</evidence>
<comment type="caution">
    <text evidence="7">The sequence shown here is derived from an EMBL/GenBank/DDBJ whole genome shotgun (WGS) entry which is preliminary data.</text>
</comment>
<keyword evidence="1 5" id="KW-0489">Methyltransferase</keyword>
<keyword evidence="2 5" id="KW-0808">Transferase</keyword>